<sequence>MVRLVDCYPASDDELPRLRNSTQLDTDRSRRPAGTATEAADKKKLVPKPTTTSLTRKVRRLGGDTRPAINPLFLPWNPDDEVGSQPLSHIYPRGSPREREKSQETTRCHQHPPSQFGHDTPPLPARSHRARRQRARPALHNESADAGLIEEQLSLDGKTRSLTVADDESTHQPAILPEENGGNVSETGKGARAQEAVPRVEAMTQEAILVSDNEERSVYQTATEDTSENSDVPASEFELDHSSDESFGGLLQPRVVTYKGQRAARGSSPKKSSPRESGRGQQTLARGFLHISHPPSEAMELSKALEDLQIQGDDSPGKDTESCRRGELVLPSTPPKASRPGRLVSPRKLAGIPHTPHRPSIDAFWSQDFMDDWNERHSPTKSLLYPVLERPIKESPAKDSPTKVIKKSFDARKRLLAEQFLHELDDIITDGKISELVKSTGGVELVWTKTLNTTAGRANWRRETTRTKSASGTPISVTHKHHASIELAEKIIDTEDKLLNVLAHEFCHLANFMVSGITNNPHGKEFKAWAAKCSRAFGDSRGIQVTTKHTYDIDFKYMWACTACGAEYKRHSKSVDPQRHRWGGGGAARGGGGKPSDWQMFVKEQMKTVRQKNPGSPQKEVMKIVAERWAKAKRDLVAATDAPAN</sequence>
<dbReference type="eggNOG" id="KOG3854">
    <property type="taxonomic scope" value="Eukaryota"/>
</dbReference>
<feature type="region of interest" description="Disordered" evidence="1">
    <location>
        <begin position="575"/>
        <end position="597"/>
    </location>
</feature>
<feature type="region of interest" description="Disordered" evidence="1">
    <location>
        <begin position="12"/>
        <end position="146"/>
    </location>
</feature>
<evidence type="ECO:0000313" key="3">
    <source>
        <dbReference type="EMBL" id="EQL00442.1"/>
    </source>
</evidence>
<feature type="compositionally biased region" description="Basic residues" evidence="1">
    <location>
        <begin position="126"/>
        <end position="137"/>
    </location>
</feature>
<feature type="region of interest" description="Disordered" evidence="1">
    <location>
        <begin position="310"/>
        <end position="355"/>
    </location>
</feature>
<protein>
    <submittedName>
        <fullName evidence="3">HMG box-containing protein</fullName>
    </submittedName>
</protein>
<dbReference type="GO" id="GO:0005634">
    <property type="term" value="C:nucleus"/>
    <property type="evidence" value="ECO:0007669"/>
    <property type="project" value="TreeGrafter"/>
</dbReference>
<dbReference type="PANTHER" id="PTHR23099:SF0">
    <property type="entry name" value="GERM CELL NUCLEAR ACIDIC PROTEIN"/>
    <property type="match status" value="1"/>
</dbReference>
<accession>T5AFB4</accession>
<dbReference type="AlphaFoldDB" id="T5AFB4"/>
<proteinExistence type="predicted"/>
<dbReference type="OrthoDB" id="20772at2759"/>
<dbReference type="CDD" id="cd00084">
    <property type="entry name" value="HMG-box_SF"/>
    <property type="match status" value="1"/>
</dbReference>
<dbReference type="InterPro" id="IPR036910">
    <property type="entry name" value="HMG_box_dom_sf"/>
</dbReference>
<dbReference type="SMART" id="SM00731">
    <property type="entry name" value="SprT"/>
    <property type="match status" value="1"/>
</dbReference>
<feature type="compositionally biased region" description="Polar residues" evidence="1">
    <location>
        <begin position="218"/>
        <end position="232"/>
    </location>
</feature>
<evidence type="ECO:0000313" key="4">
    <source>
        <dbReference type="Proteomes" id="UP000019374"/>
    </source>
</evidence>
<dbReference type="GO" id="GO:0006950">
    <property type="term" value="P:response to stress"/>
    <property type="evidence" value="ECO:0007669"/>
    <property type="project" value="UniProtKB-ARBA"/>
</dbReference>
<dbReference type="EMBL" id="KE652810">
    <property type="protein sequence ID" value="EQL00442.1"/>
    <property type="molecule type" value="Genomic_DNA"/>
</dbReference>
<feature type="domain" description="SprT-like" evidence="2">
    <location>
        <begin position="422"/>
        <end position="590"/>
    </location>
</feature>
<feature type="compositionally biased region" description="Basic and acidic residues" evidence="1">
    <location>
        <begin position="95"/>
        <end position="107"/>
    </location>
</feature>
<dbReference type="PANTHER" id="PTHR23099">
    <property type="entry name" value="TRANSCRIPTIONAL REGULATOR"/>
    <property type="match status" value="1"/>
</dbReference>
<name>T5AFB4_OPHSC</name>
<dbReference type="SUPFAM" id="SSF47095">
    <property type="entry name" value="HMG-box"/>
    <property type="match status" value="1"/>
</dbReference>
<gene>
    <name evidence="3" type="ORF">OCS_03846</name>
</gene>
<organism evidence="3 4">
    <name type="scientific">Ophiocordyceps sinensis (strain Co18 / CGMCC 3.14243)</name>
    <name type="common">Yarsagumba caterpillar fungus</name>
    <name type="synonym">Hirsutella sinensis</name>
    <dbReference type="NCBI Taxonomy" id="911162"/>
    <lineage>
        <taxon>Eukaryota</taxon>
        <taxon>Fungi</taxon>
        <taxon>Dikarya</taxon>
        <taxon>Ascomycota</taxon>
        <taxon>Pezizomycotina</taxon>
        <taxon>Sordariomycetes</taxon>
        <taxon>Hypocreomycetidae</taxon>
        <taxon>Hypocreales</taxon>
        <taxon>Ophiocordycipitaceae</taxon>
        <taxon>Ophiocordyceps</taxon>
    </lineage>
</organism>
<feature type="region of interest" description="Disordered" evidence="1">
    <location>
        <begin position="165"/>
        <end position="281"/>
    </location>
</feature>
<evidence type="ECO:0000256" key="1">
    <source>
        <dbReference type="SAM" id="MobiDB-lite"/>
    </source>
</evidence>
<evidence type="ECO:0000259" key="2">
    <source>
        <dbReference type="SMART" id="SM00731"/>
    </source>
</evidence>
<feature type="compositionally biased region" description="Basic and acidic residues" evidence="1">
    <location>
        <begin position="315"/>
        <end position="327"/>
    </location>
</feature>
<dbReference type="Pfam" id="PF10263">
    <property type="entry name" value="SprT-like"/>
    <property type="match status" value="1"/>
</dbReference>
<dbReference type="HOGENOM" id="CLU_012966_3_1_1"/>
<dbReference type="InterPro" id="IPR006640">
    <property type="entry name" value="SprT-like_domain"/>
</dbReference>
<dbReference type="Proteomes" id="UP000019374">
    <property type="component" value="Unassembled WGS sequence"/>
</dbReference>
<reference evidence="3 4" key="1">
    <citation type="journal article" date="2013" name="Chin. Sci. Bull.">
        <title>Genome survey uncovers the secrets of sex and lifestyle in caterpillar fungus.</title>
        <authorList>
            <person name="Hu X."/>
            <person name="Zhang Y."/>
            <person name="Xiao G."/>
            <person name="Zheng P."/>
            <person name="Xia Y."/>
            <person name="Zhang X."/>
            <person name="St Leger R.J."/>
            <person name="Liu X."/>
            <person name="Wang C."/>
        </authorList>
    </citation>
    <scope>NUCLEOTIDE SEQUENCE [LARGE SCALE GENOMIC DNA]</scope>
    <source>
        <strain evidence="4">Co18 / CGMCC 3.14243</strain>
        <tissue evidence="3">Fruit-body</tissue>
    </source>
</reference>
<dbReference type="Gene3D" id="1.10.30.10">
    <property type="entry name" value="High mobility group box domain"/>
    <property type="match status" value="1"/>
</dbReference>
<feature type="compositionally biased region" description="Gly residues" evidence="1">
    <location>
        <begin position="583"/>
        <end position="594"/>
    </location>
</feature>